<feature type="domain" description="2Fe-2S ferredoxin-type" evidence="1">
    <location>
        <begin position="31"/>
        <end position="115"/>
    </location>
</feature>
<dbReference type="OrthoDB" id="9807864at2"/>
<dbReference type="Pfam" id="PF00111">
    <property type="entry name" value="Fer2"/>
    <property type="match status" value="1"/>
</dbReference>
<dbReference type="GO" id="GO:0051536">
    <property type="term" value="F:iron-sulfur cluster binding"/>
    <property type="evidence" value="ECO:0007669"/>
    <property type="project" value="InterPro"/>
</dbReference>
<comment type="caution">
    <text evidence="2">The sequence shown here is derived from an EMBL/GenBank/DDBJ whole genome shotgun (WGS) entry which is preliminary data.</text>
</comment>
<dbReference type="SUPFAM" id="SSF54292">
    <property type="entry name" value="2Fe-2S ferredoxin-like"/>
    <property type="match status" value="1"/>
</dbReference>
<reference evidence="2 3" key="1">
    <citation type="submission" date="2018-07" db="EMBL/GenBank/DDBJ databases">
        <title>Lottiidibacillus patelloidae gen. nov., sp. nov., isolated from the intestinal tract of a marine limpet and the reclassification of B. taeanensis BH030017T, B. algicola KMM 3737T and B. hwajinpoensis SW-72T as genus Lottiidibacillus.</title>
        <authorList>
            <person name="Liu R."/>
            <person name="Huang Z."/>
        </authorList>
    </citation>
    <scope>NUCLEOTIDE SEQUENCE [LARGE SCALE GENOMIC DNA]</scope>
    <source>
        <strain evidence="2 3">BH030017</strain>
    </source>
</reference>
<dbReference type="PROSITE" id="PS51085">
    <property type="entry name" value="2FE2S_FER_2"/>
    <property type="match status" value="1"/>
</dbReference>
<dbReference type="InterPro" id="IPR001041">
    <property type="entry name" value="2Fe-2S_ferredoxin-type"/>
</dbReference>
<dbReference type="InterPro" id="IPR036010">
    <property type="entry name" value="2Fe-2S_ferredoxin-like_sf"/>
</dbReference>
<keyword evidence="3" id="KW-1185">Reference proteome</keyword>
<dbReference type="Gene3D" id="3.10.20.30">
    <property type="match status" value="1"/>
</dbReference>
<evidence type="ECO:0000259" key="1">
    <source>
        <dbReference type="PROSITE" id="PS51085"/>
    </source>
</evidence>
<sequence>MPKKMSASNASISHPLLYSKKSPLKGITLNQTIQLLQNQSSFSVSLKKGFTLLDAALTQNQKINYKCKKGKCGKCTVQILTGANLLSESTKSETEKLGSLLDNGYRLACQACFVN</sequence>
<gene>
    <name evidence="2" type="ORF">DS031_17535</name>
</gene>
<proteinExistence type="predicted"/>
<protein>
    <recommendedName>
        <fullName evidence="1">2Fe-2S ferredoxin-type domain-containing protein</fullName>
    </recommendedName>
</protein>
<accession>A0A366XW14</accession>
<organism evidence="2 3">
    <name type="scientific">Bacillus taeanensis</name>
    <dbReference type="NCBI Taxonomy" id="273032"/>
    <lineage>
        <taxon>Bacteria</taxon>
        <taxon>Bacillati</taxon>
        <taxon>Bacillota</taxon>
        <taxon>Bacilli</taxon>
        <taxon>Bacillales</taxon>
        <taxon>Bacillaceae</taxon>
        <taxon>Bacillus</taxon>
    </lineage>
</organism>
<evidence type="ECO:0000313" key="3">
    <source>
        <dbReference type="Proteomes" id="UP000253314"/>
    </source>
</evidence>
<dbReference type="InterPro" id="IPR012675">
    <property type="entry name" value="Beta-grasp_dom_sf"/>
</dbReference>
<name>A0A366XW14_9BACI</name>
<evidence type="ECO:0000313" key="2">
    <source>
        <dbReference type="EMBL" id="RBW68333.1"/>
    </source>
</evidence>
<dbReference type="EMBL" id="QOCW01000022">
    <property type="protein sequence ID" value="RBW68333.1"/>
    <property type="molecule type" value="Genomic_DNA"/>
</dbReference>
<dbReference type="AlphaFoldDB" id="A0A366XW14"/>
<dbReference type="Proteomes" id="UP000253314">
    <property type="component" value="Unassembled WGS sequence"/>
</dbReference>